<keyword evidence="3 7" id="KW-0812">Transmembrane</keyword>
<dbReference type="GO" id="GO:0033254">
    <property type="term" value="C:vacuolar transporter chaperone complex"/>
    <property type="evidence" value="ECO:0007669"/>
    <property type="project" value="TreeGrafter"/>
</dbReference>
<dbReference type="PANTHER" id="PTHR46140">
    <property type="entry name" value="VACUOLAR TRANSPORTER CHAPERONE 1-RELATED"/>
    <property type="match status" value="1"/>
</dbReference>
<feature type="compositionally biased region" description="Acidic residues" evidence="6">
    <location>
        <begin position="810"/>
        <end position="822"/>
    </location>
</feature>
<evidence type="ECO:0000256" key="4">
    <source>
        <dbReference type="ARBA" id="ARBA00022989"/>
    </source>
</evidence>
<evidence type="ECO:0000313" key="9">
    <source>
        <dbReference type="EMBL" id="KAG0691403.1"/>
    </source>
</evidence>
<keyword evidence="2" id="KW-0926">Vacuole</keyword>
<dbReference type="EMBL" id="PUHW01000001">
    <property type="protein sequence ID" value="KAG0691403.1"/>
    <property type="molecule type" value="Genomic_DNA"/>
</dbReference>
<dbReference type="Proteomes" id="UP000697127">
    <property type="component" value="Unassembled WGS sequence"/>
</dbReference>
<dbReference type="InterPro" id="IPR004331">
    <property type="entry name" value="SPX_dom"/>
</dbReference>
<feature type="transmembrane region" description="Helical" evidence="7">
    <location>
        <begin position="926"/>
        <end position="947"/>
    </location>
</feature>
<feature type="compositionally biased region" description="Low complexity" evidence="6">
    <location>
        <begin position="328"/>
        <end position="339"/>
    </location>
</feature>
<name>A0A9P6WRT1_9ASCO</name>
<dbReference type="GO" id="GO:0042144">
    <property type="term" value="P:vacuole fusion, non-autophagic"/>
    <property type="evidence" value="ECO:0007669"/>
    <property type="project" value="TreeGrafter"/>
</dbReference>
<feature type="region of interest" description="Disordered" evidence="6">
    <location>
        <begin position="321"/>
        <end position="348"/>
    </location>
</feature>
<evidence type="ECO:0000259" key="8">
    <source>
        <dbReference type="PROSITE" id="PS51382"/>
    </source>
</evidence>
<dbReference type="InterPro" id="IPR042267">
    <property type="entry name" value="VTC_sf"/>
</dbReference>
<dbReference type="GO" id="GO:0006799">
    <property type="term" value="P:polyphosphate biosynthetic process"/>
    <property type="evidence" value="ECO:0007669"/>
    <property type="project" value="UniProtKB-ARBA"/>
</dbReference>
<feature type="domain" description="SPX" evidence="8">
    <location>
        <begin position="1"/>
        <end position="170"/>
    </location>
</feature>
<proteinExistence type="predicted"/>
<comment type="subcellular location">
    <subcellularLocation>
        <location evidence="1">Vacuole membrane</location>
        <topology evidence="1">Multi-pass membrane protein</topology>
    </subcellularLocation>
</comment>
<dbReference type="Gene3D" id="3.20.100.30">
    <property type="entry name" value="VTC, catalytic tunnel domain"/>
    <property type="match status" value="1"/>
</dbReference>
<keyword evidence="4 7" id="KW-1133">Transmembrane helix</keyword>
<feature type="transmembrane region" description="Helical" evidence="7">
    <location>
        <begin position="853"/>
        <end position="877"/>
    </location>
</feature>
<evidence type="ECO:0000256" key="2">
    <source>
        <dbReference type="ARBA" id="ARBA00022554"/>
    </source>
</evidence>
<comment type="caution">
    <text evidence="9">The sequence shown here is derived from an EMBL/GenBank/DDBJ whole genome shotgun (WGS) entry which is preliminary data.</text>
</comment>
<feature type="transmembrane region" description="Helical" evidence="7">
    <location>
        <begin position="889"/>
        <end position="914"/>
    </location>
</feature>
<evidence type="ECO:0000256" key="5">
    <source>
        <dbReference type="ARBA" id="ARBA00023136"/>
    </source>
</evidence>
<feature type="region of interest" description="Disordered" evidence="6">
    <location>
        <begin position="798"/>
        <end position="822"/>
    </location>
</feature>
<dbReference type="PANTHER" id="PTHR46140:SF1">
    <property type="entry name" value="VACUOLAR TRANSPORTER CHAPERONE COMPLEX SUBUNIT 4-RELATED"/>
    <property type="match status" value="1"/>
</dbReference>
<reference evidence="9" key="1">
    <citation type="submission" date="2020-11" db="EMBL/GenBank/DDBJ databases">
        <title>Kefir isolates.</title>
        <authorList>
            <person name="Marcisauskas S."/>
            <person name="Kim Y."/>
            <person name="Blasche S."/>
        </authorList>
    </citation>
    <scope>NUCLEOTIDE SEQUENCE</scope>
    <source>
        <strain evidence="9">Olga-1</strain>
    </source>
</reference>
<dbReference type="InterPro" id="IPR051572">
    <property type="entry name" value="VTC_Complex_Subunit"/>
</dbReference>
<gene>
    <name evidence="9" type="ORF">C6P40_000020</name>
</gene>
<dbReference type="GO" id="GO:0007034">
    <property type="term" value="P:vacuolar transport"/>
    <property type="evidence" value="ECO:0007669"/>
    <property type="project" value="TreeGrafter"/>
</dbReference>
<evidence type="ECO:0000256" key="1">
    <source>
        <dbReference type="ARBA" id="ARBA00004128"/>
    </source>
</evidence>
<keyword evidence="10" id="KW-1185">Reference proteome</keyword>
<sequence>MKFGVEFAQRSVSRWRNYNIDYDLLKSLIREATSEFENISSSDNSTDTLDDHQKKLLKKLYKNFKEQIDFVSLFVFSKVGEISRRLSTLKKQCNLFIKSENDLNIDSNPSQVSLKMRKRKLLLFHKELDSITNELQDLSRFILLQKIAIKKLLKKFIKYSSYNQKHSFVDKINHKFLIENPKSFTNLTLDELALETTLLYDFLDTFLTSTNQITSNPNSSPNSNPNSSLYRTRQSSIHTIDSLQLITQSYSKSSENSTSTQLFPKSTTFDIVSIRKGPRSLKFWIHKDNLDEIKFLLSSEYKLITDDSLFTNDTRLKNTRSSLNLHDNSSSTSINNTPSFQHSTNPSTEDFCPETETVSIWLNNSIHPLFVQTAPTENFNYNITSTENIHIFKANPYSQILVSNINNSAISSNHPNANNPILITPIGGLRQFSIASLNKKMVDLLFNSQNLSINEKKSSLYNEWENSNDIKGNLQMMKLSFDWVIENNVKPLARISSKKIRFINLDSNDKINFYISLEWDIQIHQTNNDGTENSKIDNFPHAVLEINFDIPESEFPSNINNLINSHLVYRVDNLNFSLNNYLISLYINEHKNSNIISDDEMLLFIAPWHNILTDKDIRILPEIRAKSLPFDSSMHNIISEEDEFTNESNVEGSTNQINEGILLNKDDIAPTKPGYWNEFDNGSDFGGDDDGFYVYTDNDNNNNLGIIDWMFNLISGKSSFSESDDSDSRDLESNYGTGLDWLSPDKTDRILNWADNTRNFGLTIKEKILGIHDDKYDTINSESRLLNKRTNRGFSFGAINNDSYNSNGNNDDEEDEEEESDMETEAMIRLSNKNKYGKMSLIAKENHDKCLSFLYMIMIMFSLFTSSIGTLILKTVFGENHQLPKPQMTVGLLILVVFAIACMLLSILLTGFSICLLLCRYIPAPMWHACVVGLGAIVSTLFFFYGIMSCF</sequence>
<accession>A0A9P6WRT1</accession>
<keyword evidence="5 7" id="KW-0472">Membrane</keyword>
<protein>
    <recommendedName>
        <fullName evidence="8">SPX domain-containing protein</fullName>
    </recommendedName>
</protein>
<feature type="compositionally biased region" description="Low complexity" evidence="6">
    <location>
        <begin position="800"/>
        <end position="809"/>
    </location>
</feature>
<evidence type="ECO:0000256" key="6">
    <source>
        <dbReference type="SAM" id="MobiDB-lite"/>
    </source>
</evidence>
<evidence type="ECO:0000313" key="10">
    <source>
        <dbReference type="Proteomes" id="UP000697127"/>
    </source>
</evidence>
<evidence type="ECO:0000256" key="7">
    <source>
        <dbReference type="SAM" id="Phobius"/>
    </source>
</evidence>
<dbReference type="GO" id="GO:0016237">
    <property type="term" value="P:microautophagy"/>
    <property type="evidence" value="ECO:0007669"/>
    <property type="project" value="TreeGrafter"/>
</dbReference>
<dbReference type="AlphaFoldDB" id="A0A9P6WRT1"/>
<dbReference type="GO" id="GO:0000329">
    <property type="term" value="C:fungal-type vacuole membrane"/>
    <property type="evidence" value="ECO:0007669"/>
    <property type="project" value="TreeGrafter"/>
</dbReference>
<dbReference type="PROSITE" id="PS51382">
    <property type="entry name" value="SPX"/>
    <property type="match status" value="1"/>
</dbReference>
<organism evidence="9 10">
    <name type="scientific">Pichia californica</name>
    <dbReference type="NCBI Taxonomy" id="460514"/>
    <lineage>
        <taxon>Eukaryota</taxon>
        <taxon>Fungi</taxon>
        <taxon>Dikarya</taxon>
        <taxon>Ascomycota</taxon>
        <taxon>Saccharomycotina</taxon>
        <taxon>Pichiomycetes</taxon>
        <taxon>Pichiales</taxon>
        <taxon>Pichiaceae</taxon>
        <taxon>Pichia</taxon>
    </lineage>
</organism>
<evidence type="ECO:0000256" key="3">
    <source>
        <dbReference type="ARBA" id="ARBA00022692"/>
    </source>
</evidence>